<dbReference type="Pfam" id="PF07980">
    <property type="entry name" value="SusD_RagB"/>
    <property type="match status" value="1"/>
</dbReference>
<organism evidence="9 10">
    <name type="scientific">Dyadobacter flavalbus</name>
    <dbReference type="NCBI Taxonomy" id="2579942"/>
    <lineage>
        <taxon>Bacteria</taxon>
        <taxon>Pseudomonadati</taxon>
        <taxon>Bacteroidota</taxon>
        <taxon>Cytophagia</taxon>
        <taxon>Cytophagales</taxon>
        <taxon>Spirosomataceae</taxon>
        <taxon>Dyadobacter</taxon>
    </lineage>
</organism>
<dbReference type="Pfam" id="PF14322">
    <property type="entry name" value="SusD-like_3"/>
    <property type="match status" value="1"/>
</dbReference>
<evidence type="ECO:0000256" key="4">
    <source>
        <dbReference type="ARBA" id="ARBA00023136"/>
    </source>
</evidence>
<reference evidence="9 10" key="1">
    <citation type="submission" date="2019-05" db="EMBL/GenBank/DDBJ databases">
        <authorList>
            <person name="Qu J.-H."/>
        </authorList>
    </citation>
    <scope>NUCLEOTIDE SEQUENCE [LARGE SCALE GENOMIC DNA]</scope>
    <source>
        <strain evidence="9 10">NS28</strain>
    </source>
</reference>
<dbReference type="InterPro" id="IPR011990">
    <property type="entry name" value="TPR-like_helical_dom_sf"/>
</dbReference>
<keyword evidence="4" id="KW-0472">Membrane</keyword>
<dbReference type="RefSeq" id="WP_139012263.1">
    <property type="nucleotide sequence ID" value="NZ_VBSN01000038.1"/>
</dbReference>
<dbReference type="CDD" id="cd08977">
    <property type="entry name" value="SusD"/>
    <property type="match status" value="1"/>
</dbReference>
<name>A0A5M8QS18_9BACT</name>
<protein>
    <submittedName>
        <fullName evidence="9">RagB/SusD family nutrient uptake outer membrane protein</fullName>
    </submittedName>
</protein>
<feature type="domain" description="RagB/SusD" evidence="7">
    <location>
        <begin position="343"/>
        <end position="499"/>
    </location>
</feature>
<dbReference type="InterPro" id="IPR033985">
    <property type="entry name" value="SusD-like_N"/>
</dbReference>
<proteinExistence type="inferred from homology"/>
<evidence type="ECO:0000313" key="9">
    <source>
        <dbReference type="EMBL" id="KAA6439005.1"/>
    </source>
</evidence>
<dbReference type="OrthoDB" id="621570at2"/>
<evidence type="ECO:0000256" key="6">
    <source>
        <dbReference type="SAM" id="SignalP"/>
    </source>
</evidence>
<dbReference type="EMBL" id="VBSN01000038">
    <property type="protein sequence ID" value="KAA6439005.1"/>
    <property type="molecule type" value="Genomic_DNA"/>
</dbReference>
<feature type="domain" description="SusD-like N-terminal" evidence="8">
    <location>
        <begin position="23"/>
        <end position="224"/>
    </location>
</feature>
<comment type="subcellular location">
    <subcellularLocation>
        <location evidence="1">Cell outer membrane</location>
    </subcellularLocation>
</comment>
<evidence type="ECO:0000313" key="10">
    <source>
        <dbReference type="Proteomes" id="UP000323994"/>
    </source>
</evidence>
<gene>
    <name evidence="9" type="ORF">FEM33_11995</name>
</gene>
<dbReference type="GO" id="GO:0009279">
    <property type="term" value="C:cell outer membrane"/>
    <property type="evidence" value="ECO:0007669"/>
    <property type="project" value="UniProtKB-SubCell"/>
</dbReference>
<evidence type="ECO:0000256" key="1">
    <source>
        <dbReference type="ARBA" id="ARBA00004442"/>
    </source>
</evidence>
<evidence type="ECO:0000256" key="2">
    <source>
        <dbReference type="ARBA" id="ARBA00006275"/>
    </source>
</evidence>
<keyword evidence="3 6" id="KW-0732">Signal</keyword>
<dbReference type="AlphaFoldDB" id="A0A5M8QS18"/>
<dbReference type="InterPro" id="IPR012944">
    <property type="entry name" value="SusD_RagB_dom"/>
</dbReference>
<feature type="chain" id="PRO_5024272436" evidence="6">
    <location>
        <begin position="22"/>
        <end position="499"/>
    </location>
</feature>
<accession>A0A5M8QS18</accession>
<evidence type="ECO:0000259" key="8">
    <source>
        <dbReference type="Pfam" id="PF14322"/>
    </source>
</evidence>
<comment type="similarity">
    <text evidence="2">Belongs to the SusD family.</text>
</comment>
<dbReference type="SUPFAM" id="SSF48452">
    <property type="entry name" value="TPR-like"/>
    <property type="match status" value="1"/>
</dbReference>
<dbReference type="Gene3D" id="1.25.40.390">
    <property type="match status" value="1"/>
</dbReference>
<sequence length="499" mass="55801">MKFINSKLVLALGLVSMLSCEQYFDPTTNIDETSALSSESDVQTVTIGTYAFLNKSPYVYSGHIMMEYPSDEIAQGQISGNDFTRVYRYTHINTSSHATNYWSQCYKIIAAANKVIGFVSNDASAELKQLKGENLYLRAMAHFNMVRMFGRPYPQDNGNNPGIPILRDGLSDTEVTSLPRSSVKEVYDFVISDLLAAAELMTVNKSNIYASKEVAYALLSKVYLFKNDNANALKYADLVIDSGRYTLLPSSNYANYFKIVPENNSETIFAVRHTSVQIAEISSMYISSDRSGTPLAQGVSGWAELYASQKYIDFLNQHPEDLRKSFITPYVLNGELQTNKKLTPATPMYYINKYTLQDNVINASSPVYLRLADIYLIRAEANAKLGNTAAALEDVNRIRTRAGLSGTALYTTGNVAAAGKTILDVVLEERFLELAFEGHRIYDLFRNGRPMVRNYPGTHSQNNTPTTDVRQTIMPTDPRVVFFIPQNEVDQNKNLVQNP</sequence>
<evidence type="ECO:0000259" key="7">
    <source>
        <dbReference type="Pfam" id="PF07980"/>
    </source>
</evidence>
<comment type="caution">
    <text evidence="9">The sequence shown here is derived from an EMBL/GenBank/DDBJ whole genome shotgun (WGS) entry which is preliminary data.</text>
</comment>
<feature type="signal peptide" evidence="6">
    <location>
        <begin position="1"/>
        <end position="21"/>
    </location>
</feature>
<dbReference type="Proteomes" id="UP000323994">
    <property type="component" value="Unassembled WGS sequence"/>
</dbReference>
<evidence type="ECO:0000256" key="5">
    <source>
        <dbReference type="ARBA" id="ARBA00023237"/>
    </source>
</evidence>
<dbReference type="PROSITE" id="PS51257">
    <property type="entry name" value="PROKAR_LIPOPROTEIN"/>
    <property type="match status" value="1"/>
</dbReference>
<keyword evidence="5" id="KW-0998">Cell outer membrane</keyword>
<keyword evidence="10" id="KW-1185">Reference proteome</keyword>
<evidence type="ECO:0000256" key="3">
    <source>
        <dbReference type="ARBA" id="ARBA00022729"/>
    </source>
</evidence>